<dbReference type="Pfam" id="PF13392">
    <property type="entry name" value="HNH_3"/>
    <property type="match status" value="1"/>
</dbReference>
<feature type="domain" description="HNH nuclease" evidence="1">
    <location>
        <begin position="128"/>
        <end position="161"/>
    </location>
</feature>
<proteinExistence type="predicted"/>
<accession>A0ABY3ZII4</accession>
<reference evidence="3" key="1">
    <citation type="journal article" date="2022" name="Microorganisms">
        <title>Beyond the ABCs#Discovery of Three New Plasmid Types in Rhodobacterales (RepQ, RepY, RepW).</title>
        <authorList>
            <person name="Freese H.M."/>
            <person name="Ringel V."/>
            <person name="Overmann J."/>
            <person name="Petersen J."/>
        </authorList>
    </citation>
    <scope>NUCLEOTIDE SEQUENCE [LARGE SCALE GENOMIC DNA]</scope>
    <source>
        <strain evidence="3">DSM 109990</strain>
    </source>
</reference>
<sequence length="216" mass="24823">MKGRTILYSPAELTWIKENSKRLRPEAHAEFCDRFERQDVSLSNFNSLCKRKGWMTGRTGNFTKGQAPYNKGKKMPFNANSAKHRFKKGNRPHNTKHLGHERLSKEGYVEISIDEPNPHTGYERRYVAKHRYLWEKKHGPVPEGHVLKCIDGDKANTAPSNWKPIPRALLPRLSGGRWYKPYDQYEPEVRPTVLALAQLDYAARKVLKRDADGGAG</sequence>
<dbReference type="SUPFAM" id="SSF54060">
    <property type="entry name" value="His-Me finger endonucleases"/>
    <property type="match status" value="1"/>
</dbReference>
<dbReference type="Gene3D" id="3.90.75.20">
    <property type="match status" value="1"/>
</dbReference>
<protein>
    <recommendedName>
        <fullName evidence="1">HNH nuclease domain-containing protein</fullName>
    </recommendedName>
</protein>
<dbReference type="RefSeq" id="WP_243262835.1">
    <property type="nucleotide sequence ID" value="NZ_CP085144.1"/>
</dbReference>
<name>A0ABY3ZII4_9RHOB</name>
<keyword evidence="3" id="KW-1185">Reference proteome</keyword>
<dbReference type="InterPro" id="IPR003615">
    <property type="entry name" value="HNH_nuc"/>
</dbReference>
<evidence type="ECO:0000259" key="1">
    <source>
        <dbReference type="Pfam" id="PF13392"/>
    </source>
</evidence>
<organism evidence="2 3">
    <name type="scientific">Sulfitobacter dubius</name>
    <dbReference type="NCBI Taxonomy" id="218673"/>
    <lineage>
        <taxon>Bacteria</taxon>
        <taxon>Pseudomonadati</taxon>
        <taxon>Pseudomonadota</taxon>
        <taxon>Alphaproteobacteria</taxon>
        <taxon>Rhodobacterales</taxon>
        <taxon>Roseobacteraceae</taxon>
        <taxon>Sulfitobacter</taxon>
    </lineage>
</organism>
<dbReference type="InterPro" id="IPR044925">
    <property type="entry name" value="His-Me_finger_sf"/>
</dbReference>
<gene>
    <name evidence="2" type="ORF">DSM109990_01287</name>
</gene>
<evidence type="ECO:0000313" key="3">
    <source>
        <dbReference type="Proteomes" id="UP000831019"/>
    </source>
</evidence>
<evidence type="ECO:0000313" key="2">
    <source>
        <dbReference type="EMBL" id="UOA14481.1"/>
    </source>
</evidence>
<dbReference type="EMBL" id="CP085144">
    <property type="protein sequence ID" value="UOA14481.1"/>
    <property type="molecule type" value="Genomic_DNA"/>
</dbReference>
<dbReference type="Proteomes" id="UP000831019">
    <property type="component" value="Chromosome"/>
</dbReference>